<feature type="compositionally biased region" description="Polar residues" evidence="1">
    <location>
        <begin position="273"/>
        <end position="294"/>
    </location>
</feature>
<sequence>MHQGDIDGGGRQCMCISLAFMLDNTIPKTRDKVDNVLLRGTDLYHKVCTTDGYMLITEFPENICIENESYAITLKDRMSGLVEQERDKSDALTFTLESAIHQSLAQSETSCITFGSDPGSTIGLKKAQGILYCTASHNRHDMGLCVPSGKAVVLSFASCSSLISYIKDLNKSITDRVAESQFEITPLINSKLRVVDSGVVGDVQASNTPVSTDYDTELPNIEHTSHEMPVDEESSFHCDNGSNNETSGNKADESFVSINENNVETADTRNDESFMSYNDNNDETSGTGDDESSIFNNERNEVTAGIPVDDTSGSRLSDDIGVIDKHTLSDDVKFRILSNRCPEPGFKFPFKLYKDKRCKSGTFKRSYCRNWFEQFPSIAYSKSKDGLYCLACKFFSDTSGRRPRLLVTEPFNK</sequence>
<name>A0A6J8E2H1_MYTCO</name>
<dbReference type="EMBL" id="CACVKT020008376">
    <property type="protein sequence ID" value="CAC5415009.1"/>
    <property type="molecule type" value="Genomic_DNA"/>
</dbReference>
<feature type="compositionally biased region" description="Polar residues" evidence="1">
    <location>
        <begin position="240"/>
        <end position="249"/>
    </location>
</feature>
<feature type="region of interest" description="Disordered" evidence="1">
    <location>
        <begin position="228"/>
        <end position="294"/>
    </location>
</feature>
<evidence type="ECO:0000256" key="1">
    <source>
        <dbReference type="SAM" id="MobiDB-lite"/>
    </source>
</evidence>
<dbReference type="Proteomes" id="UP000507470">
    <property type="component" value="Unassembled WGS sequence"/>
</dbReference>
<dbReference type="AlphaFoldDB" id="A0A6J8E2H1"/>
<keyword evidence="3" id="KW-1185">Reference proteome</keyword>
<protein>
    <recommendedName>
        <fullName evidence="4">TTF-type domain-containing protein</fullName>
    </recommendedName>
</protein>
<organism evidence="2 3">
    <name type="scientific">Mytilus coruscus</name>
    <name type="common">Sea mussel</name>
    <dbReference type="NCBI Taxonomy" id="42192"/>
    <lineage>
        <taxon>Eukaryota</taxon>
        <taxon>Metazoa</taxon>
        <taxon>Spiralia</taxon>
        <taxon>Lophotrochozoa</taxon>
        <taxon>Mollusca</taxon>
        <taxon>Bivalvia</taxon>
        <taxon>Autobranchia</taxon>
        <taxon>Pteriomorphia</taxon>
        <taxon>Mytilida</taxon>
        <taxon>Mytiloidea</taxon>
        <taxon>Mytilidae</taxon>
        <taxon>Mytilinae</taxon>
        <taxon>Mytilus</taxon>
    </lineage>
</organism>
<evidence type="ECO:0000313" key="2">
    <source>
        <dbReference type="EMBL" id="CAC5415009.1"/>
    </source>
</evidence>
<dbReference type="OrthoDB" id="6158373at2759"/>
<dbReference type="Gene3D" id="3.90.70.120">
    <property type="match status" value="1"/>
</dbReference>
<reference evidence="2 3" key="1">
    <citation type="submission" date="2020-06" db="EMBL/GenBank/DDBJ databases">
        <authorList>
            <person name="Li R."/>
            <person name="Bekaert M."/>
        </authorList>
    </citation>
    <scope>NUCLEOTIDE SEQUENCE [LARGE SCALE GENOMIC DNA]</scope>
    <source>
        <strain evidence="3">wild</strain>
    </source>
</reference>
<evidence type="ECO:0000313" key="3">
    <source>
        <dbReference type="Proteomes" id="UP000507470"/>
    </source>
</evidence>
<accession>A0A6J8E2H1</accession>
<proteinExistence type="predicted"/>
<feature type="compositionally biased region" description="Polar residues" evidence="1">
    <location>
        <begin position="256"/>
        <end position="265"/>
    </location>
</feature>
<gene>
    <name evidence="2" type="ORF">MCOR_47735</name>
</gene>
<evidence type="ECO:0008006" key="4">
    <source>
        <dbReference type="Google" id="ProtNLM"/>
    </source>
</evidence>